<comment type="caution">
    <text evidence="8">The sequence shown here is derived from an EMBL/GenBank/DDBJ whole genome shotgun (WGS) entry which is preliminary data.</text>
</comment>
<feature type="compositionally biased region" description="Polar residues" evidence="5">
    <location>
        <begin position="514"/>
        <end position="531"/>
    </location>
</feature>
<name>A0ABR3P5J7_9PEZI</name>
<keyword evidence="9" id="KW-1185">Reference proteome</keyword>
<protein>
    <recommendedName>
        <fullName evidence="7">Major facilitator superfamily (MFS) profile domain-containing protein</fullName>
    </recommendedName>
</protein>
<feature type="transmembrane region" description="Helical" evidence="6">
    <location>
        <begin position="165"/>
        <end position="186"/>
    </location>
</feature>
<dbReference type="InterPro" id="IPR036259">
    <property type="entry name" value="MFS_trans_sf"/>
</dbReference>
<evidence type="ECO:0000259" key="7">
    <source>
        <dbReference type="PROSITE" id="PS50850"/>
    </source>
</evidence>
<gene>
    <name evidence="8" type="ORF">AAFC00_006446</name>
</gene>
<dbReference type="RefSeq" id="XP_069197615.1">
    <property type="nucleotide sequence ID" value="XM_069346403.1"/>
</dbReference>
<keyword evidence="3 6" id="KW-1133">Transmembrane helix</keyword>
<feature type="transmembrane region" description="Helical" evidence="6">
    <location>
        <begin position="77"/>
        <end position="95"/>
    </location>
</feature>
<accession>A0ABR3P5J7</accession>
<feature type="transmembrane region" description="Helical" evidence="6">
    <location>
        <begin position="374"/>
        <end position="401"/>
    </location>
</feature>
<evidence type="ECO:0000256" key="1">
    <source>
        <dbReference type="ARBA" id="ARBA00004141"/>
    </source>
</evidence>
<feature type="region of interest" description="Disordered" evidence="5">
    <location>
        <begin position="485"/>
        <end position="531"/>
    </location>
</feature>
<feature type="region of interest" description="Disordered" evidence="5">
    <location>
        <begin position="1"/>
        <end position="23"/>
    </location>
</feature>
<feature type="transmembrane region" description="Helical" evidence="6">
    <location>
        <begin position="268"/>
        <end position="286"/>
    </location>
</feature>
<evidence type="ECO:0000313" key="9">
    <source>
        <dbReference type="Proteomes" id="UP001562354"/>
    </source>
</evidence>
<dbReference type="SUPFAM" id="SSF103473">
    <property type="entry name" value="MFS general substrate transporter"/>
    <property type="match status" value="1"/>
</dbReference>
<dbReference type="Pfam" id="PF07690">
    <property type="entry name" value="MFS_1"/>
    <property type="match status" value="1"/>
</dbReference>
<feature type="transmembrane region" description="Helical" evidence="6">
    <location>
        <begin position="34"/>
        <end position="57"/>
    </location>
</feature>
<evidence type="ECO:0000256" key="5">
    <source>
        <dbReference type="SAM" id="MobiDB-lite"/>
    </source>
</evidence>
<keyword evidence="4 6" id="KW-0472">Membrane</keyword>
<dbReference type="Gene3D" id="1.20.1250.20">
    <property type="entry name" value="MFS general substrate transporter like domains"/>
    <property type="match status" value="1"/>
</dbReference>
<dbReference type="PROSITE" id="PS50850">
    <property type="entry name" value="MFS"/>
    <property type="match status" value="1"/>
</dbReference>
<feature type="transmembrane region" description="Helical" evidence="6">
    <location>
        <begin position="132"/>
        <end position="153"/>
    </location>
</feature>
<dbReference type="PANTHER" id="PTHR23502">
    <property type="entry name" value="MAJOR FACILITATOR SUPERFAMILY"/>
    <property type="match status" value="1"/>
</dbReference>
<dbReference type="Proteomes" id="UP001562354">
    <property type="component" value="Unassembled WGS sequence"/>
</dbReference>
<proteinExistence type="predicted"/>
<organism evidence="8 9">
    <name type="scientific">Neodothiora populina</name>
    <dbReference type="NCBI Taxonomy" id="2781224"/>
    <lineage>
        <taxon>Eukaryota</taxon>
        <taxon>Fungi</taxon>
        <taxon>Dikarya</taxon>
        <taxon>Ascomycota</taxon>
        <taxon>Pezizomycotina</taxon>
        <taxon>Dothideomycetes</taxon>
        <taxon>Dothideomycetidae</taxon>
        <taxon>Dothideales</taxon>
        <taxon>Dothioraceae</taxon>
        <taxon>Neodothiora</taxon>
    </lineage>
</organism>
<feature type="transmembrane region" description="Helical" evidence="6">
    <location>
        <begin position="192"/>
        <end position="212"/>
    </location>
</feature>
<keyword evidence="2 6" id="KW-0812">Transmembrane</keyword>
<dbReference type="InterPro" id="IPR020846">
    <property type="entry name" value="MFS_dom"/>
</dbReference>
<feature type="compositionally biased region" description="Basic and acidic residues" evidence="5">
    <location>
        <begin position="485"/>
        <end position="495"/>
    </location>
</feature>
<dbReference type="PANTHER" id="PTHR23502:SF52">
    <property type="entry name" value="MULTIDRUG TRANSPORTER, PUTATIVE (AFU_ORTHOLOGUE AFUA_2G17730)-RELATED"/>
    <property type="match status" value="1"/>
</dbReference>
<comment type="subcellular location">
    <subcellularLocation>
        <location evidence="1">Membrane</location>
        <topology evidence="1">Multi-pass membrane protein</topology>
    </subcellularLocation>
</comment>
<evidence type="ECO:0000256" key="4">
    <source>
        <dbReference type="ARBA" id="ARBA00023136"/>
    </source>
</evidence>
<dbReference type="InterPro" id="IPR011701">
    <property type="entry name" value="MFS"/>
</dbReference>
<feature type="compositionally biased region" description="Basic and acidic residues" evidence="5">
    <location>
        <begin position="1"/>
        <end position="11"/>
    </location>
</feature>
<evidence type="ECO:0000256" key="6">
    <source>
        <dbReference type="SAM" id="Phobius"/>
    </source>
</evidence>
<reference evidence="8 9" key="1">
    <citation type="submission" date="2024-07" db="EMBL/GenBank/DDBJ databases">
        <title>Draft sequence of the Neodothiora populina.</title>
        <authorList>
            <person name="Drown D.D."/>
            <person name="Schuette U.S."/>
            <person name="Buechlein A.B."/>
            <person name="Rusch D.R."/>
            <person name="Winton L.W."/>
            <person name="Adams G.A."/>
        </authorList>
    </citation>
    <scope>NUCLEOTIDE SEQUENCE [LARGE SCALE GENOMIC DNA]</scope>
    <source>
        <strain evidence="8 9">CPC 39397</strain>
    </source>
</reference>
<dbReference type="GeneID" id="95980145"/>
<sequence>MDHKTGEKVEELSWNGDNDSQNPMNWPSAKKWTVMLTATFIMFVVELNATSITSAAVEINEIFSVSDDSFPNSYWPVTSWTFAGAIFPIILTPIIEDRGTRPGFLLTYVLFALFVIPQAVAHNFATLIVTRAVSGACGATIAAIVDGIAADLWTEEGERGRAVTVYTFALVGGYTVGPVIGGAVISELGWRWIFYIQLIIYFSLLPLLYLVLQETRSPVVLTALARKLRQEPPGRQIYSPAELASTSTWQDLKEGLVRPTQLLFTEPVLASFTLWSAFTLGMIFVFTQSIPQVYTGLYDWSSSSTGVVQIAVFIGQFIGFVACWIANDIYIRRNRAPHSDARLETRLYLSIPSTIFALSGGFFVYAWTSSTSSIHWILPTLGLALVGFASMVIVTAVDIYITDSYAKYAGSAIAAVTFGENTFSAFLPLATQSMYSTLGFPWASSLLGFVGLALVVAPIVLVWKGEAVRGRSRFMSTGQLLGSKAEEDGMDRDAPSRPNLAPVAQRKSNETDDASVSSSRTLVGNTAMATV</sequence>
<feature type="transmembrane region" description="Helical" evidence="6">
    <location>
        <begin position="442"/>
        <end position="463"/>
    </location>
</feature>
<feature type="transmembrane region" description="Helical" evidence="6">
    <location>
        <begin position="306"/>
        <end position="326"/>
    </location>
</feature>
<feature type="transmembrane region" description="Helical" evidence="6">
    <location>
        <begin position="102"/>
        <end position="120"/>
    </location>
</feature>
<feature type="domain" description="Major facilitator superfamily (MFS) profile" evidence="7">
    <location>
        <begin position="34"/>
        <end position="468"/>
    </location>
</feature>
<dbReference type="EMBL" id="JBFMKM010000014">
    <property type="protein sequence ID" value="KAL1297933.1"/>
    <property type="molecule type" value="Genomic_DNA"/>
</dbReference>
<feature type="transmembrane region" description="Helical" evidence="6">
    <location>
        <begin position="347"/>
        <end position="368"/>
    </location>
</feature>
<evidence type="ECO:0000256" key="2">
    <source>
        <dbReference type="ARBA" id="ARBA00022692"/>
    </source>
</evidence>
<evidence type="ECO:0000313" key="8">
    <source>
        <dbReference type="EMBL" id="KAL1297933.1"/>
    </source>
</evidence>
<feature type="transmembrane region" description="Helical" evidence="6">
    <location>
        <begin position="408"/>
        <end position="430"/>
    </location>
</feature>
<evidence type="ECO:0000256" key="3">
    <source>
        <dbReference type="ARBA" id="ARBA00022989"/>
    </source>
</evidence>